<evidence type="ECO:0000313" key="1">
    <source>
        <dbReference type="EMBL" id="KAG8185693.1"/>
    </source>
</evidence>
<dbReference type="EMBL" id="JAFNEN010000326">
    <property type="protein sequence ID" value="KAG8185693.1"/>
    <property type="molecule type" value="Genomic_DNA"/>
</dbReference>
<protein>
    <submittedName>
        <fullName evidence="1">Uncharacterized protein</fullName>
    </submittedName>
</protein>
<gene>
    <name evidence="1" type="ORF">JTE90_003232</name>
</gene>
<dbReference type="AlphaFoldDB" id="A0AAV6UPZ0"/>
<name>A0AAV6UPZ0_9ARAC</name>
<organism evidence="1 2">
    <name type="scientific">Oedothorax gibbosus</name>
    <dbReference type="NCBI Taxonomy" id="931172"/>
    <lineage>
        <taxon>Eukaryota</taxon>
        <taxon>Metazoa</taxon>
        <taxon>Ecdysozoa</taxon>
        <taxon>Arthropoda</taxon>
        <taxon>Chelicerata</taxon>
        <taxon>Arachnida</taxon>
        <taxon>Araneae</taxon>
        <taxon>Araneomorphae</taxon>
        <taxon>Entelegynae</taxon>
        <taxon>Araneoidea</taxon>
        <taxon>Linyphiidae</taxon>
        <taxon>Erigoninae</taxon>
        <taxon>Oedothorax</taxon>
    </lineage>
</organism>
<accession>A0AAV6UPZ0</accession>
<keyword evidence="2" id="KW-1185">Reference proteome</keyword>
<proteinExistence type="predicted"/>
<reference evidence="1 2" key="1">
    <citation type="journal article" date="2022" name="Nat. Ecol. Evol.">
        <title>A masculinizing supergene underlies an exaggerated male reproductive morph in a spider.</title>
        <authorList>
            <person name="Hendrickx F."/>
            <person name="De Corte Z."/>
            <person name="Sonet G."/>
            <person name="Van Belleghem S.M."/>
            <person name="Kostlbacher S."/>
            <person name="Vangestel C."/>
        </authorList>
    </citation>
    <scope>NUCLEOTIDE SEQUENCE [LARGE SCALE GENOMIC DNA]</scope>
    <source>
        <strain evidence="1">W744_W776</strain>
    </source>
</reference>
<sequence length="129" mass="14832">MDNGSRRFFPISPSDVPPLDRVALQLQLGRRFVMAKINGPEGLEKKEKLSSNCGVHIFQRFGHVKIFPPEEIFTTKEERKDKSFSRTFPAKKEAISRDLFVAIFFSTIRPWNFSLEDLSLVLEKSSDVN</sequence>
<dbReference type="Proteomes" id="UP000827092">
    <property type="component" value="Unassembled WGS sequence"/>
</dbReference>
<evidence type="ECO:0000313" key="2">
    <source>
        <dbReference type="Proteomes" id="UP000827092"/>
    </source>
</evidence>
<comment type="caution">
    <text evidence="1">The sequence shown here is derived from an EMBL/GenBank/DDBJ whole genome shotgun (WGS) entry which is preliminary data.</text>
</comment>